<accession>A0A381NBH5</accession>
<organism evidence="4">
    <name type="scientific">marine metagenome</name>
    <dbReference type="NCBI Taxonomy" id="408172"/>
    <lineage>
        <taxon>unclassified sequences</taxon>
        <taxon>metagenomes</taxon>
        <taxon>ecological metagenomes</taxon>
    </lineage>
</organism>
<dbReference type="InterPro" id="IPR006140">
    <property type="entry name" value="D-isomer_DH_NAD-bd"/>
</dbReference>
<evidence type="ECO:0000256" key="2">
    <source>
        <dbReference type="ARBA" id="ARBA00023027"/>
    </source>
</evidence>
<dbReference type="GO" id="GO:0016491">
    <property type="term" value="F:oxidoreductase activity"/>
    <property type="evidence" value="ECO:0007669"/>
    <property type="project" value="UniProtKB-KW"/>
</dbReference>
<evidence type="ECO:0000313" key="4">
    <source>
        <dbReference type="EMBL" id="SUZ51877.1"/>
    </source>
</evidence>
<feature type="domain" description="D-isomer specific 2-hydroxyacid dehydrogenase NAD-binding" evidence="3">
    <location>
        <begin position="97"/>
        <end position="275"/>
    </location>
</feature>
<dbReference type="CDD" id="cd05300">
    <property type="entry name" value="2-Hacid_dh_1"/>
    <property type="match status" value="1"/>
</dbReference>
<dbReference type="PANTHER" id="PTHR43333">
    <property type="entry name" value="2-HACID_DH_C DOMAIN-CONTAINING PROTEIN"/>
    <property type="match status" value="1"/>
</dbReference>
<dbReference type="SUPFAM" id="SSF51735">
    <property type="entry name" value="NAD(P)-binding Rossmann-fold domains"/>
    <property type="match status" value="1"/>
</dbReference>
<keyword evidence="1" id="KW-0560">Oxidoreductase</keyword>
<reference evidence="4" key="1">
    <citation type="submission" date="2018-05" db="EMBL/GenBank/DDBJ databases">
        <authorList>
            <person name="Lanie J.A."/>
            <person name="Ng W.-L."/>
            <person name="Kazmierczak K.M."/>
            <person name="Andrzejewski T.M."/>
            <person name="Davidsen T.M."/>
            <person name="Wayne K.J."/>
            <person name="Tettelin H."/>
            <person name="Glass J.I."/>
            <person name="Rusch D."/>
            <person name="Podicherti R."/>
            <person name="Tsui H.-C.T."/>
            <person name="Winkler M.E."/>
        </authorList>
    </citation>
    <scope>NUCLEOTIDE SEQUENCE</scope>
</reference>
<dbReference type="AlphaFoldDB" id="A0A381NBH5"/>
<evidence type="ECO:0000256" key="1">
    <source>
        <dbReference type="ARBA" id="ARBA00023002"/>
    </source>
</evidence>
<name>A0A381NBH5_9ZZZZ</name>
<protein>
    <recommendedName>
        <fullName evidence="3">D-isomer specific 2-hydroxyacid dehydrogenase NAD-binding domain-containing protein</fullName>
    </recommendedName>
</protein>
<proteinExistence type="predicted"/>
<sequence>MTLPSVADEDIERIRIAGGNADVVVSALEDAINHVGDTDVVLGLLSKKMFLASSRLKWVHAIASGVDMFLYDEFVSSGVILTSEKGLVGEHLADHGFGLLLMLTRQLATALRLGPASWEHRPEMRSKEIELTGSTLGIFGFGGTGKAMARRAVGFGMRVIALDREEMEVSDGADEVVGPEGFESMLARSDVVSICCPLTPETRGKFDSSTFSAMKDEALLVNVTRGEVMVEEDLLVALREGVIAGAALDVAPREPLPENSELWTLENVVMSPHTAGASQFRASRNIDRFIRNLEHFRVGESLEGVIDKELGY</sequence>
<dbReference type="InterPro" id="IPR036291">
    <property type="entry name" value="NAD(P)-bd_dom_sf"/>
</dbReference>
<dbReference type="EMBL" id="UINC01000244">
    <property type="protein sequence ID" value="SUZ51877.1"/>
    <property type="molecule type" value="Genomic_DNA"/>
</dbReference>
<dbReference type="Pfam" id="PF02826">
    <property type="entry name" value="2-Hacid_dh_C"/>
    <property type="match status" value="1"/>
</dbReference>
<keyword evidence="2" id="KW-0520">NAD</keyword>
<evidence type="ECO:0000259" key="3">
    <source>
        <dbReference type="Pfam" id="PF02826"/>
    </source>
</evidence>
<dbReference type="Gene3D" id="3.40.50.720">
    <property type="entry name" value="NAD(P)-binding Rossmann-like Domain"/>
    <property type="match status" value="2"/>
</dbReference>
<dbReference type="SUPFAM" id="SSF52283">
    <property type="entry name" value="Formate/glycerate dehydrogenase catalytic domain-like"/>
    <property type="match status" value="1"/>
</dbReference>
<gene>
    <name evidence="4" type="ORF">METZ01_LOCUS4731</name>
</gene>
<dbReference type="GO" id="GO:0051287">
    <property type="term" value="F:NAD binding"/>
    <property type="evidence" value="ECO:0007669"/>
    <property type="project" value="InterPro"/>
</dbReference>
<dbReference type="PANTHER" id="PTHR43333:SF1">
    <property type="entry name" value="D-ISOMER SPECIFIC 2-HYDROXYACID DEHYDROGENASE NAD-BINDING DOMAIN-CONTAINING PROTEIN"/>
    <property type="match status" value="1"/>
</dbReference>